<dbReference type="InterPro" id="IPR050397">
    <property type="entry name" value="Env_Response_Regulators"/>
</dbReference>
<dbReference type="GO" id="GO:0003677">
    <property type="term" value="F:DNA binding"/>
    <property type="evidence" value="ECO:0007669"/>
    <property type="project" value="UniProtKB-KW"/>
</dbReference>
<dbReference type="InterPro" id="IPR018490">
    <property type="entry name" value="cNMP-bd_dom_sf"/>
</dbReference>
<dbReference type="AlphaFoldDB" id="A0A1S8MTM8"/>
<dbReference type="Pfam" id="PF00027">
    <property type="entry name" value="cNMP_binding"/>
    <property type="match status" value="1"/>
</dbReference>
<organism evidence="6 7">
    <name type="scientific">Clostridium saccharobutylicum</name>
    <dbReference type="NCBI Taxonomy" id="169679"/>
    <lineage>
        <taxon>Bacteria</taxon>
        <taxon>Bacillati</taxon>
        <taxon>Bacillota</taxon>
        <taxon>Clostridia</taxon>
        <taxon>Eubacteriales</taxon>
        <taxon>Clostridiaceae</taxon>
        <taxon>Clostridium</taxon>
    </lineage>
</organism>
<dbReference type="GO" id="GO:0005829">
    <property type="term" value="C:cytosol"/>
    <property type="evidence" value="ECO:0007669"/>
    <property type="project" value="TreeGrafter"/>
</dbReference>
<evidence type="ECO:0000313" key="6">
    <source>
        <dbReference type="EMBL" id="OOM07510.1"/>
    </source>
</evidence>
<keyword evidence="2" id="KW-0238">DNA-binding</keyword>
<dbReference type="InterPro" id="IPR014710">
    <property type="entry name" value="RmlC-like_jellyroll"/>
</dbReference>
<evidence type="ECO:0000313" key="7">
    <source>
        <dbReference type="Proteomes" id="UP000191154"/>
    </source>
</evidence>
<evidence type="ECO:0000259" key="5">
    <source>
        <dbReference type="PROSITE" id="PS51063"/>
    </source>
</evidence>
<dbReference type="PANTHER" id="PTHR24567">
    <property type="entry name" value="CRP FAMILY TRANSCRIPTIONAL REGULATORY PROTEIN"/>
    <property type="match status" value="1"/>
</dbReference>
<dbReference type="Pfam" id="PF13545">
    <property type="entry name" value="HTH_Crp_2"/>
    <property type="match status" value="1"/>
</dbReference>
<dbReference type="SMART" id="SM00419">
    <property type="entry name" value="HTH_CRP"/>
    <property type="match status" value="1"/>
</dbReference>
<accession>A0A1S8MTM8</accession>
<proteinExistence type="predicted"/>
<dbReference type="SUPFAM" id="SSF51206">
    <property type="entry name" value="cAMP-binding domain-like"/>
    <property type="match status" value="1"/>
</dbReference>
<dbReference type="RefSeq" id="WP_077867036.1">
    <property type="nucleotide sequence ID" value="NZ_LZYZ01000008.1"/>
</dbReference>
<sequence>MNIESFFDILLHIDLFKGFTKDELSFLFTENSYIIKNYKKNNVIYFPNEKCSTLDIILKGQVIVQKIESTGNILTIAEFTIGNRLGENLIFAQDNSYPMHIACKSNCIILHINKNLVLKLCHLNNDFLMSFIQAISNKTQILTNKIKSITMKTIRQCIIDFLAYEYYSQKSNKILLSMSKKEMAERFGIQRPSLSRELNKMRKDNLIEFDSKSITIKNLDILKSY</sequence>
<dbReference type="PROSITE" id="PS50042">
    <property type="entry name" value="CNMP_BINDING_3"/>
    <property type="match status" value="1"/>
</dbReference>
<feature type="domain" description="Cyclic nucleotide-binding" evidence="4">
    <location>
        <begin position="15"/>
        <end position="120"/>
    </location>
</feature>
<dbReference type="InterPro" id="IPR036390">
    <property type="entry name" value="WH_DNA-bd_sf"/>
</dbReference>
<protein>
    <submittedName>
        <fullName evidence="6">cAMP-activated global transcriptional regulator CRP</fullName>
    </submittedName>
</protein>
<name>A0A1S8MTM8_CLOSA</name>
<dbReference type="InterPro" id="IPR012318">
    <property type="entry name" value="HTH_CRP"/>
</dbReference>
<keyword evidence="1" id="KW-0805">Transcription regulation</keyword>
<evidence type="ECO:0000256" key="2">
    <source>
        <dbReference type="ARBA" id="ARBA00023125"/>
    </source>
</evidence>
<dbReference type="PROSITE" id="PS51063">
    <property type="entry name" value="HTH_CRP_2"/>
    <property type="match status" value="1"/>
</dbReference>
<gene>
    <name evidence="6" type="primary">crp_3</name>
    <name evidence="6" type="ORF">CLOSAC_40400</name>
</gene>
<evidence type="ECO:0000256" key="1">
    <source>
        <dbReference type="ARBA" id="ARBA00023015"/>
    </source>
</evidence>
<reference evidence="6 7" key="1">
    <citation type="submission" date="2016-05" db="EMBL/GenBank/DDBJ databases">
        <title>Microbial solvent formation.</title>
        <authorList>
            <person name="Poehlein A."/>
            <person name="Montoya Solano J.D."/>
            <person name="Flitsch S."/>
            <person name="Krabben P."/>
            <person name="Duerre P."/>
            <person name="Daniel R."/>
        </authorList>
    </citation>
    <scope>NUCLEOTIDE SEQUENCE [LARGE SCALE GENOMIC DNA]</scope>
    <source>
        <strain evidence="6 7">L1-8</strain>
    </source>
</reference>
<dbReference type="GO" id="GO:0003700">
    <property type="term" value="F:DNA-binding transcription factor activity"/>
    <property type="evidence" value="ECO:0007669"/>
    <property type="project" value="TreeGrafter"/>
</dbReference>
<dbReference type="Proteomes" id="UP000191154">
    <property type="component" value="Unassembled WGS sequence"/>
</dbReference>
<dbReference type="Gene3D" id="2.60.120.10">
    <property type="entry name" value="Jelly Rolls"/>
    <property type="match status" value="1"/>
</dbReference>
<comment type="caution">
    <text evidence="6">The sequence shown here is derived from an EMBL/GenBank/DDBJ whole genome shotgun (WGS) entry which is preliminary data.</text>
</comment>
<evidence type="ECO:0000259" key="4">
    <source>
        <dbReference type="PROSITE" id="PS50042"/>
    </source>
</evidence>
<dbReference type="SUPFAM" id="SSF46785">
    <property type="entry name" value="Winged helix' DNA-binding domain"/>
    <property type="match status" value="1"/>
</dbReference>
<dbReference type="PANTHER" id="PTHR24567:SF58">
    <property type="entry name" value="CYCLIC AMP-BINDING REGULATORY PROTEIN"/>
    <property type="match status" value="1"/>
</dbReference>
<feature type="domain" description="HTH crp-type" evidence="5">
    <location>
        <begin position="152"/>
        <end position="220"/>
    </location>
</feature>
<dbReference type="InterPro" id="IPR000595">
    <property type="entry name" value="cNMP-bd_dom"/>
</dbReference>
<keyword evidence="3" id="KW-0804">Transcription</keyword>
<dbReference type="CDD" id="cd00038">
    <property type="entry name" value="CAP_ED"/>
    <property type="match status" value="1"/>
</dbReference>
<evidence type="ECO:0000256" key="3">
    <source>
        <dbReference type="ARBA" id="ARBA00023163"/>
    </source>
</evidence>
<dbReference type="EMBL" id="LZYZ01000008">
    <property type="protein sequence ID" value="OOM07510.1"/>
    <property type="molecule type" value="Genomic_DNA"/>
</dbReference>